<protein>
    <submittedName>
        <fullName evidence="1">GM15277</fullName>
    </submittedName>
</protein>
<proteinExistence type="predicted"/>
<reference evidence="1 2" key="1">
    <citation type="journal article" date="2007" name="Nature">
        <title>Evolution of genes and genomes on the Drosophila phylogeny.</title>
        <authorList>
            <consortium name="Drosophila 12 Genomes Consortium"/>
            <person name="Clark A.G."/>
            <person name="Eisen M.B."/>
            <person name="Smith D.R."/>
            <person name="Bergman C.M."/>
            <person name="Oliver B."/>
            <person name="Markow T.A."/>
            <person name="Kaufman T.C."/>
            <person name="Kellis M."/>
            <person name="Gelbart W."/>
            <person name="Iyer V.N."/>
            <person name="Pollard D.A."/>
            <person name="Sackton T.B."/>
            <person name="Larracuente A.M."/>
            <person name="Singh N.D."/>
            <person name="Abad J.P."/>
            <person name="Abt D.N."/>
            <person name="Adryan B."/>
            <person name="Aguade M."/>
            <person name="Akashi H."/>
            <person name="Anderson W.W."/>
            <person name="Aquadro C.F."/>
            <person name="Ardell D.H."/>
            <person name="Arguello R."/>
            <person name="Artieri C.G."/>
            <person name="Barbash D.A."/>
            <person name="Barker D."/>
            <person name="Barsanti P."/>
            <person name="Batterham P."/>
            <person name="Batzoglou S."/>
            <person name="Begun D."/>
            <person name="Bhutkar A."/>
            <person name="Blanco E."/>
            <person name="Bosak S.A."/>
            <person name="Bradley R.K."/>
            <person name="Brand A.D."/>
            <person name="Brent M.R."/>
            <person name="Brooks A.N."/>
            <person name="Brown R.H."/>
            <person name="Butlin R.K."/>
            <person name="Caggese C."/>
            <person name="Calvi B.R."/>
            <person name="Bernardo de Carvalho A."/>
            <person name="Caspi A."/>
            <person name="Castrezana S."/>
            <person name="Celniker S.E."/>
            <person name="Chang J.L."/>
            <person name="Chapple C."/>
            <person name="Chatterji S."/>
            <person name="Chinwalla A."/>
            <person name="Civetta A."/>
            <person name="Clifton S.W."/>
            <person name="Comeron J.M."/>
            <person name="Costello J.C."/>
            <person name="Coyne J.A."/>
            <person name="Daub J."/>
            <person name="David R.G."/>
            <person name="Delcher A.L."/>
            <person name="Delehaunty K."/>
            <person name="Do C.B."/>
            <person name="Ebling H."/>
            <person name="Edwards K."/>
            <person name="Eickbush T."/>
            <person name="Evans J.D."/>
            <person name="Filipski A."/>
            <person name="Findeiss S."/>
            <person name="Freyhult E."/>
            <person name="Fulton L."/>
            <person name="Fulton R."/>
            <person name="Garcia A.C."/>
            <person name="Gardiner A."/>
            <person name="Garfield D.A."/>
            <person name="Garvin B.E."/>
            <person name="Gibson G."/>
            <person name="Gilbert D."/>
            <person name="Gnerre S."/>
            <person name="Godfrey J."/>
            <person name="Good R."/>
            <person name="Gotea V."/>
            <person name="Gravely B."/>
            <person name="Greenberg A.J."/>
            <person name="Griffiths-Jones S."/>
            <person name="Gross S."/>
            <person name="Guigo R."/>
            <person name="Gustafson E.A."/>
            <person name="Haerty W."/>
            <person name="Hahn M.W."/>
            <person name="Halligan D.L."/>
            <person name="Halpern A.L."/>
            <person name="Halter G.M."/>
            <person name="Han M.V."/>
            <person name="Heger A."/>
            <person name="Hillier L."/>
            <person name="Hinrichs A.S."/>
            <person name="Holmes I."/>
            <person name="Hoskins R.A."/>
            <person name="Hubisz M.J."/>
            <person name="Hultmark D."/>
            <person name="Huntley M.A."/>
            <person name="Jaffe D.B."/>
            <person name="Jagadeeshan S."/>
            <person name="Jeck W.R."/>
            <person name="Johnson J."/>
            <person name="Jones C.D."/>
            <person name="Jordan W.C."/>
            <person name="Karpen G.H."/>
            <person name="Kataoka E."/>
            <person name="Keightley P.D."/>
            <person name="Kheradpour P."/>
            <person name="Kirkness E.F."/>
            <person name="Koerich L.B."/>
            <person name="Kristiansen K."/>
            <person name="Kudrna D."/>
            <person name="Kulathinal R.J."/>
            <person name="Kumar S."/>
            <person name="Kwok R."/>
            <person name="Lander E."/>
            <person name="Langley C.H."/>
            <person name="Lapoint R."/>
            <person name="Lazzaro B.P."/>
            <person name="Lee S.J."/>
            <person name="Levesque L."/>
            <person name="Li R."/>
            <person name="Lin C.F."/>
            <person name="Lin M.F."/>
            <person name="Lindblad-Toh K."/>
            <person name="Llopart A."/>
            <person name="Long M."/>
            <person name="Low L."/>
            <person name="Lozovsky E."/>
            <person name="Lu J."/>
            <person name="Luo M."/>
            <person name="Machado C.A."/>
            <person name="Makalowski W."/>
            <person name="Marzo M."/>
            <person name="Matsuda M."/>
            <person name="Matzkin L."/>
            <person name="McAllister B."/>
            <person name="McBride C.S."/>
            <person name="McKernan B."/>
            <person name="McKernan K."/>
            <person name="Mendez-Lago M."/>
            <person name="Minx P."/>
            <person name="Mollenhauer M.U."/>
            <person name="Montooth K."/>
            <person name="Mount S.M."/>
            <person name="Mu X."/>
            <person name="Myers E."/>
            <person name="Negre B."/>
            <person name="Newfeld S."/>
            <person name="Nielsen R."/>
            <person name="Noor M.A."/>
            <person name="O'Grady P."/>
            <person name="Pachter L."/>
            <person name="Papaceit M."/>
            <person name="Parisi M.J."/>
            <person name="Parisi M."/>
            <person name="Parts L."/>
            <person name="Pedersen J.S."/>
            <person name="Pesole G."/>
            <person name="Phillippy A.M."/>
            <person name="Ponting C.P."/>
            <person name="Pop M."/>
            <person name="Porcelli D."/>
            <person name="Powell J.R."/>
            <person name="Prohaska S."/>
            <person name="Pruitt K."/>
            <person name="Puig M."/>
            <person name="Quesneville H."/>
            <person name="Ram K.R."/>
            <person name="Rand D."/>
            <person name="Rasmussen M.D."/>
            <person name="Reed L.K."/>
            <person name="Reenan R."/>
            <person name="Reily A."/>
            <person name="Remington K.A."/>
            <person name="Rieger T.T."/>
            <person name="Ritchie M.G."/>
            <person name="Robin C."/>
            <person name="Rogers Y.H."/>
            <person name="Rohde C."/>
            <person name="Rozas J."/>
            <person name="Rubenfield M.J."/>
            <person name="Ruiz A."/>
            <person name="Russo S."/>
            <person name="Salzberg S.L."/>
            <person name="Sanchez-Gracia A."/>
            <person name="Saranga D.J."/>
            <person name="Sato H."/>
            <person name="Schaeffer S.W."/>
            <person name="Schatz M.C."/>
            <person name="Schlenke T."/>
            <person name="Schwartz R."/>
            <person name="Segarra C."/>
            <person name="Singh R.S."/>
            <person name="Sirot L."/>
            <person name="Sirota M."/>
            <person name="Sisneros N.B."/>
            <person name="Smith C.D."/>
            <person name="Smith T.F."/>
            <person name="Spieth J."/>
            <person name="Stage D.E."/>
            <person name="Stark A."/>
            <person name="Stephan W."/>
            <person name="Strausberg R.L."/>
            <person name="Strempel S."/>
            <person name="Sturgill D."/>
            <person name="Sutton G."/>
            <person name="Sutton G.G."/>
            <person name="Tao W."/>
            <person name="Teichmann S."/>
            <person name="Tobari Y.N."/>
            <person name="Tomimura Y."/>
            <person name="Tsolas J.M."/>
            <person name="Valente V.L."/>
            <person name="Venter E."/>
            <person name="Venter J.C."/>
            <person name="Vicario S."/>
            <person name="Vieira F.G."/>
            <person name="Vilella A.J."/>
            <person name="Villasante A."/>
            <person name="Walenz B."/>
            <person name="Wang J."/>
            <person name="Wasserman M."/>
            <person name="Watts T."/>
            <person name="Wilson D."/>
            <person name="Wilson R.K."/>
            <person name="Wing R.A."/>
            <person name="Wolfner M.F."/>
            <person name="Wong A."/>
            <person name="Wong G.K."/>
            <person name="Wu C.I."/>
            <person name="Wu G."/>
            <person name="Yamamoto D."/>
            <person name="Yang H.P."/>
            <person name="Yang S.P."/>
            <person name="Yorke J.A."/>
            <person name="Yoshida K."/>
            <person name="Zdobnov E."/>
            <person name="Zhang P."/>
            <person name="Zhang Y."/>
            <person name="Zimin A.V."/>
            <person name="Baldwin J."/>
            <person name="Abdouelleil A."/>
            <person name="Abdulkadir J."/>
            <person name="Abebe A."/>
            <person name="Abera B."/>
            <person name="Abreu J."/>
            <person name="Acer S.C."/>
            <person name="Aftuck L."/>
            <person name="Alexander A."/>
            <person name="An P."/>
            <person name="Anderson E."/>
            <person name="Anderson S."/>
            <person name="Arachi H."/>
            <person name="Azer M."/>
            <person name="Bachantsang P."/>
            <person name="Barry A."/>
            <person name="Bayul T."/>
            <person name="Berlin A."/>
            <person name="Bessette D."/>
            <person name="Bloom T."/>
            <person name="Blye J."/>
            <person name="Boguslavskiy L."/>
            <person name="Bonnet C."/>
            <person name="Boukhgalter B."/>
            <person name="Bourzgui I."/>
            <person name="Brown A."/>
            <person name="Cahill P."/>
            <person name="Channer S."/>
            <person name="Cheshatsang Y."/>
            <person name="Chuda L."/>
            <person name="Citroen M."/>
            <person name="Collymore A."/>
            <person name="Cooke P."/>
            <person name="Costello M."/>
            <person name="D'Aco K."/>
            <person name="Daza R."/>
            <person name="De Haan G."/>
            <person name="DeGray S."/>
            <person name="DeMaso C."/>
            <person name="Dhargay N."/>
            <person name="Dooley K."/>
            <person name="Dooley E."/>
            <person name="Doricent M."/>
            <person name="Dorje P."/>
            <person name="Dorjee K."/>
            <person name="Dupes A."/>
            <person name="Elong R."/>
            <person name="Falk J."/>
            <person name="Farina A."/>
            <person name="Faro S."/>
            <person name="Ferguson D."/>
            <person name="Fisher S."/>
            <person name="Foley C.D."/>
            <person name="Franke A."/>
            <person name="Friedrich D."/>
            <person name="Gadbois L."/>
            <person name="Gearin G."/>
            <person name="Gearin C.R."/>
            <person name="Giannoukos G."/>
            <person name="Goode T."/>
            <person name="Graham J."/>
            <person name="Grandbois E."/>
            <person name="Grewal S."/>
            <person name="Gyaltsen K."/>
            <person name="Hafez N."/>
            <person name="Hagos B."/>
            <person name="Hall J."/>
            <person name="Henson C."/>
            <person name="Hollinger A."/>
            <person name="Honan T."/>
            <person name="Huard M.D."/>
            <person name="Hughes L."/>
            <person name="Hurhula B."/>
            <person name="Husby M.E."/>
            <person name="Kamat A."/>
            <person name="Kanga B."/>
            <person name="Kashin S."/>
            <person name="Khazanovich D."/>
            <person name="Kisner P."/>
            <person name="Lance K."/>
            <person name="Lara M."/>
            <person name="Lee W."/>
            <person name="Lennon N."/>
            <person name="Letendre F."/>
            <person name="LeVine R."/>
            <person name="Lipovsky A."/>
            <person name="Liu X."/>
            <person name="Liu J."/>
            <person name="Liu S."/>
            <person name="Lokyitsang T."/>
            <person name="Lokyitsang Y."/>
            <person name="Lubonja R."/>
            <person name="Lui A."/>
            <person name="MacDonald P."/>
            <person name="Magnisalis V."/>
            <person name="Maru K."/>
            <person name="Matthews C."/>
            <person name="McCusker W."/>
            <person name="McDonough S."/>
            <person name="Mehta T."/>
            <person name="Meldrim J."/>
            <person name="Meneus L."/>
            <person name="Mihai O."/>
            <person name="Mihalev A."/>
            <person name="Mihova T."/>
            <person name="Mittelman R."/>
            <person name="Mlenga V."/>
            <person name="Montmayeur A."/>
            <person name="Mulrain L."/>
            <person name="Navidi A."/>
            <person name="Naylor J."/>
            <person name="Negash T."/>
            <person name="Nguyen T."/>
            <person name="Nguyen N."/>
            <person name="Nicol R."/>
            <person name="Norbu C."/>
            <person name="Norbu N."/>
            <person name="Novod N."/>
            <person name="O'Neill B."/>
            <person name="Osman S."/>
            <person name="Markiewicz E."/>
            <person name="Oyono O.L."/>
            <person name="Patti C."/>
            <person name="Phunkhang P."/>
            <person name="Pierre F."/>
            <person name="Priest M."/>
            <person name="Raghuraman S."/>
            <person name="Rege F."/>
            <person name="Reyes R."/>
            <person name="Rise C."/>
            <person name="Rogov P."/>
            <person name="Ross K."/>
            <person name="Ryan E."/>
            <person name="Settipalli S."/>
            <person name="Shea T."/>
            <person name="Sherpa N."/>
            <person name="Shi L."/>
            <person name="Shih D."/>
            <person name="Sparrow T."/>
            <person name="Spaulding J."/>
            <person name="Stalker J."/>
            <person name="Stange-Thomann N."/>
            <person name="Stavropoulos S."/>
            <person name="Stone C."/>
            <person name="Strader C."/>
            <person name="Tesfaye S."/>
            <person name="Thomson T."/>
            <person name="Thoulutsang Y."/>
            <person name="Thoulutsang D."/>
            <person name="Topham K."/>
            <person name="Topping I."/>
            <person name="Tsamla T."/>
            <person name="Vassiliev H."/>
            <person name="Vo A."/>
            <person name="Wangchuk T."/>
            <person name="Wangdi T."/>
            <person name="Weiand M."/>
            <person name="Wilkinson J."/>
            <person name="Wilson A."/>
            <person name="Yadav S."/>
            <person name="Young G."/>
            <person name="Yu Q."/>
            <person name="Zembek L."/>
            <person name="Zhong D."/>
            <person name="Zimmer A."/>
            <person name="Zwirko Z."/>
            <person name="Jaffe D.B."/>
            <person name="Alvarez P."/>
            <person name="Brockman W."/>
            <person name="Butler J."/>
            <person name="Chin C."/>
            <person name="Gnerre S."/>
            <person name="Grabherr M."/>
            <person name="Kleber M."/>
            <person name="Mauceli E."/>
            <person name="MacCallum I."/>
        </authorList>
    </citation>
    <scope>NUCLEOTIDE SEQUENCE [LARGE SCALE GENOMIC DNA]</scope>
    <source>
        <strain evidence="2">Rob3c / Tucson 14021-0248.25</strain>
    </source>
</reference>
<dbReference type="Proteomes" id="UP000001292">
    <property type="component" value="Unassembled WGS sequence"/>
</dbReference>
<sequence length="86" mass="9611">MPLNRRLRMGLGLGMELGCWLGPLGAVSFLPPILLSLLGHGRLPCSTCSYNLRATFVDEQQQQQQIQMLQQQKRQQQHVLVAANLA</sequence>
<organism evidence="2">
    <name type="scientific">Drosophila sechellia</name>
    <name type="common">Fruit fly</name>
    <dbReference type="NCBI Taxonomy" id="7238"/>
    <lineage>
        <taxon>Eukaryota</taxon>
        <taxon>Metazoa</taxon>
        <taxon>Ecdysozoa</taxon>
        <taxon>Arthropoda</taxon>
        <taxon>Hexapoda</taxon>
        <taxon>Insecta</taxon>
        <taxon>Pterygota</taxon>
        <taxon>Neoptera</taxon>
        <taxon>Endopterygota</taxon>
        <taxon>Diptera</taxon>
        <taxon>Brachycera</taxon>
        <taxon>Muscomorpha</taxon>
        <taxon>Ephydroidea</taxon>
        <taxon>Drosophilidae</taxon>
        <taxon>Drosophila</taxon>
        <taxon>Sophophora</taxon>
    </lineage>
</organism>
<evidence type="ECO:0000313" key="2">
    <source>
        <dbReference type="Proteomes" id="UP000001292"/>
    </source>
</evidence>
<name>B4IBA7_DROSE</name>
<accession>B4IBA7</accession>
<gene>
    <name evidence="1" type="primary">Dsec\GM15277</name>
    <name evidence="1" type="ORF">Dsec_GM15277</name>
</gene>
<dbReference type="AlphaFoldDB" id="B4IBA7"/>
<keyword evidence="2" id="KW-1185">Reference proteome</keyword>
<dbReference type="HOGENOM" id="CLU_2500314_0_0_1"/>
<dbReference type="EMBL" id="CH480827">
    <property type="protein sequence ID" value="EDW44665.1"/>
    <property type="molecule type" value="Genomic_DNA"/>
</dbReference>
<evidence type="ECO:0000313" key="1">
    <source>
        <dbReference type="EMBL" id="EDW44665.1"/>
    </source>
</evidence>